<dbReference type="AlphaFoldDB" id="A0A6P5GSP5"/>
<dbReference type="Proteomes" id="UP000515123">
    <property type="component" value="Linkage group 21"/>
</dbReference>
<keyword evidence="2" id="KW-1185">Reference proteome</keyword>
<organism evidence="2 3">
    <name type="scientific">Ananas comosus</name>
    <name type="common">Pineapple</name>
    <name type="synonym">Ananas ananas</name>
    <dbReference type="NCBI Taxonomy" id="4615"/>
    <lineage>
        <taxon>Eukaryota</taxon>
        <taxon>Viridiplantae</taxon>
        <taxon>Streptophyta</taxon>
        <taxon>Embryophyta</taxon>
        <taxon>Tracheophyta</taxon>
        <taxon>Spermatophyta</taxon>
        <taxon>Magnoliopsida</taxon>
        <taxon>Liliopsida</taxon>
        <taxon>Poales</taxon>
        <taxon>Bromeliaceae</taxon>
        <taxon>Bromelioideae</taxon>
        <taxon>Ananas</taxon>
    </lineage>
</organism>
<dbReference type="OrthoDB" id="1897482at2759"/>
<dbReference type="Gramene" id="Aco007987.1.mrna1">
    <property type="protein sequence ID" value="Aco007987.1.mrna1.cds1"/>
    <property type="gene ID" value="Aco007987.1.path1"/>
</dbReference>
<dbReference type="Pfam" id="PF04398">
    <property type="entry name" value="DUF538"/>
    <property type="match status" value="1"/>
</dbReference>
<dbReference type="GeneID" id="109726499"/>
<feature type="chain" id="PRO_5027818234" evidence="1">
    <location>
        <begin position="25"/>
        <end position="166"/>
    </location>
</feature>
<dbReference type="Gene3D" id="2.30.240.10">
    <property type="entry name" value="At5g01610-like"/>
    <property type="match status" value="1"/>
</dbReference>
<feature type="signal peptide" evidence="1">
    <location>
        <begin position="1"/>
        <end position="24"/>
    </location>
</feature>
<sequence>MAYSRPQKTLILLLILTLILSAFGGRKGPIYGLPTAYQVLEGFDFPPGILPAGVTSYLLRQDGSFEVYLSEDDCEFKIAGQYQLKYRQKITGTVQSGAIKNLNGVSVKVLFLWIGINEVDRSGDELSFYVGPLSASFGVANFEESPRCDCGFDCATAATAAAAAAS</sequence>
<proteinExistence type="predicted"/>
<reference evidence="3" key="2">
    <citation type="submission" date="2025-08" db="UniProtKB">
        <authorList>
            <consortium name="RefSeq"/>
        </authorList>
    </citation>
    <scope>IDENTIFICATION</scope>
    <source>
        <tissue evidence="3">Leaf</tissue>
    </source>
</reference>
<accession>A0A6P5GSP5</accession>
<reference evidence="2" key="1">
    <citation type="journal article" date="2015" name="Nat. Genet.">
        <title>The pineapple genome and the evolution of CAM photosynthesis.</title>
        <authorList>
            <person name="Ming R."/>
            <person name="VanBuren R."/>
            <person name="Wai C.M."/>
            <person name="Tang H."/>
            <person name="Schatz M.C."/>
            <person name="Bowers J.E."/>
            <person name="Lyons E."/>
            <person name="Wang M.L."/>
            <person name="Chen J."/>
            <person name="Biggers E."/>
            <person name="Zhang J."/>
            <person name="Huang L."/>
            <person name="Zhang L."/>
            <person name="Miao W."/>
            <person name="Zhang J."/>
            <person name="Ye Z."/>
            <person name="Miao C."/>
            <person name="Lin Z."/>
            <person name="Wang H."/>
            <person name="Zhou H."/>
            <person name="Yim W.C."/>
            <person name="Priest H.D."/>
            <person name="Zheng C."/>
            <person name="Woodhouse M."/>
            <person name="Edger P.P."/>
            <person name="Guyot R."/>
            <person name="Guo H.B."/>
            <person name="Guo H."/>
            <person name="Zheng G."/>
            <person name="Singh R."/>
            <person name="Sharma A."/>
            <person name="Min X."/>
            <person name="Zheng Y."/>
            <person name="Lee H."/>
            <person name="Gurtowski J."/>
            <person name="Sedlazeck F.J."/>
            <person name="Harkess A."/>
            <person name="McKain M.R."/>
            <person name="Liao Z."/>
            <person name="Fang J."/>
            <person name="Liu J."/>
            <person name="Zhang X."/>
            <person name="Zhang Q."/>
            <person name="Hu W."/>
            <person name="Qin Y."/>
            <person name="Wang K."/>
            <person name="Chen L.Y."/>
            <person name="Shirley N."/>
            <person name="Lin Y.R."/>
            <person name="Liu L.Y."/>
            <person name="Hernandez A.G."/>
            <person name="Wright C.L."/>
            <person name="Bulone V."/>
            <person name="Tuskan G.A."/>
            <person name="Heath K."/>
            <person name="Zee F."/>
            <person name="Moore P.H."/>
            <person name="Sunkar R."/>
            <person name="Leebens-Mack J.H."/>
            <person name="Mockler T."/>
            <person name="Bennetzen J.L."/>
            <person name="Freeling M."/>
            <person name="Sankoff D."/>
            <person name="Paterson A.H."/>
            <person name="Zhu X."/>
            <person name="Yang X."/>
            <person name="Smith J.A."/>
            <person name="Cushman J.C."/>
            <person name="Paull R.E."/>
            <person name="Yu Q."/>
        </authorList>
    </citation>
    <scope>NUCLEOTIDE SEQUENCE [LARGE SCALE GENOMIC DNA]</scope>
    <source>
        <strain evidence="2">cv. F153</strain>
    </source>
</reference>
<evidence type="ECO:0000256" key="1">
    <source>
        <dbReference type="SAM" id="SignalP"/>
    </source>
</evidence>
<keyword evidence="1" id="KW-0732">Signal</keyword>
<evidence type="ECO:0000313" key="2">
    <source>
        <dbReference type="Proteomes" id="UP000515123"/>
    </source>
</evidence>
<dbReference type="RefSeq" id="XP_020111701.1">
    <property type="nucleotide sequence ID" value="XM_020256112.1"/>
</dbReference>
<gene>
    <name evidence="3" type="primary">LOC109726499</name>
</gene>
<dbReference type="SUPFAM" id="SSF141562">
    <property type="entry name" value="At5g01610-like"/>
    <property type="match status" value="1"/>
</dbReference>
<evidence type="ECO:0000313" key="3">
    <source>
        <dbReference type="RefSeq" id="XP_020111701.1"/>
    </source>
</evidence>
<dbReference type="PANTHER" id="PTHR31676">
    <property type="entry name" value="T31J12.3 PROTEIN-RELATED"/>
    <property type="match status" value="1"/>
</dbReference>
<name>A0A6P5GSP5_ANACO</name>
<dbReference type="InterPro" id="IPR036758">
    <property type="entry name" value="At5g01610-like"/>
</dbReference>
<protein>
    <submittedName>
        <fullName evidence="3">Uncharacterized protein LOC109726499</fullName>
    </submittedName>
</protein>
<dbReference type="PANTHER" id="PTHR31676:SF27">
    <property type="entry name" value="EXPRESSED PROTEIN"/>
    <property type="match status" value="1"/>
</dbReference>
<dbReference type="InterPro" id="IPR007493">
    <property type="entry name" value="DUF538"/>
</dbReference>